<reference evidence="1" key="1">
    <citation type="submission" date="2016-01" db="EMBL/GenBank/DDBJ databases">
        <title>Reference transcriptome for the parasite Schistocephalus solidus: insights into the molecular evolution of parasitism.</title>
        <authorList>
            <person name="Hebert F.O."/>
            <person name="Grambauer S."/>
            <person name="Barber I."/>
            <person name="Landry C.R."/>
            <person name="Aubin-Horth N."/>
        </authorList>
    </citation>
    <scope>NUCLEOTIDE SEQUENCE</scope>
</reference>
<sequence>MHLNRAIILDAKFFSTVKILSPREIYRLDVRSLSECRIRLVDNFWCVLFVYPQSPDLKLYRQDSKASRVNLPDFRDPKGINRMTVIPLLVFRLCLSCFF</sequence>
<protein>
    <submittedName>
        <fullName evidence="1">Excitatory amino acid transporter 2</fullName>
    </submittedName>
</protein>
<dbReference type="EMBL" id="GEEE01011225">
    <property type="protein sequence ID" value="JAP52000.1"/>
    <property type="molecule type" value="Transcribed_RNA"/>
</dbReference>
<organism evidence="1">
    <name type="scientific">Schistocephalus solidus</name>
    <name type="common">Tapeworm</name>
    <dbReference type="NCBI Taxonomy" id="70667"/>
    <lineage>
        <taxon>Eukaryota</taxon>
        <taxon>Metazoa</taxon>
        <taxon>Spiralia</taxon>
        <taxon>Lophotrochozoa</taxon>
        <taxon>Platyhelminthes</taxon>
        <taxon>Cestoda</taxon>
        <taxon>Eucestoda</taxon>
        <taxon>Diphyllobothriidea</taxon>
        <taxon>Diphyllobothriidae</taxon>
        <taxon>Schistocephalus</taxon>
    </lineage>
</organism>
<dbReference type="AlphaFoldDB" id="A0A0X3PL13"/>
<accession>A0A0X3PL13</accession>
<gene>
    <name evidence="1" type="primary">EAA2</name>
    <name evidence="1" type="ORF">TR161712</name>
</gene>
<evidence type="ECO:0000313" key="1">
    <source>
        <dbReference type="EMBL" id="JAP52000.1"/>
    </source>
</evidence>
<name>A0A0X3PL13_SCHSO</name>
<proteinExistence type="predicted"/>